<feature type="compositionally biased region" description="Acidic residues" evidence="4">
    <location>
        <begin position="309"/>
        <end position="320"/>
    </location>
</feature>
<feature type="compositionally biased region" description="Low complexity" evidence="4">
    <location>
        <begin position="298"/>
        <end position="308"/>
    </location>
</feature>
<keyword evidence="2" id="KW-0862">Zinc</keyword>
<feature type="compositionally biased region" description="Polar residues" evidence="4">
    <location>
        <begin position="664"/>
        <end position="675"/>
    </location>
</feature>
<feature type="compositionally biased region" description="Basic and acidic residues" evidence="4">
    <location>
        <begin position="694"/>
        <end position="709"/>
    </location>
</feature>
<feature type="compositionally biased region" description="Basic and acidic residues" evidence="4">
    <location>
        <begin position="65"/>
        <end position="74"/>
    </location>
</feature>
<dbReference type="PANTHER" id="PTHR10211">
    <property type="entry name" value="DEOXYRIBODIPYRIMIDINE PHOTOLYASE"/>
    <property type="match status" value="1"/>
</dbReference>
<organism evidence="6 7">
    <name type="scientific">Pleodorina starrii</name>
    <dbReference type="NCBI Taxonomy" id="330485"/>
    <lineage>
        <taxon>Eukaryota</taxon>
        <taxon>Viridiplantae</taxon>
        <taxon>Chlorophyta</taxon>
        <taxon>core chlorophytes</taxon>
        <taxon>Chlorophyceae</taxon>
        <taxon>CS clade</taxon>
        <taxon>Chlamydomonadales</taxon>
        <taxon>Volvocaceae</taxon>
        <taxon>Pleodorina</taxon>
    </lineage>
</organism>
<dbReference type="InterPro" id="IPR005101">
    <property type="entry name" value="Cryptochr/Photolyase_FAD-bd"/>
</dbReference>
<dbReference type="InterPro" id="IPR006050">
    <property type="entry name" value="DNA_photolyase_N"/>
</dbReference>
<feature type="region of interest" description="Disordered" evidence="4">
    <location>
        <begin position="139"/>
        <end position="175"/>
    </location>
</feature>
<dbReference type="GO" id="GO:0005634">
    <property type="term" value="C:nucleus"/>
    <property type="evidence" value="ECO:0007669"/>
    <property type="project" value="UniProtKB-SubCell"/>
</dbReference>
<feature type="region of interest" description="Disordered" evidence="4">
    <location>
        <begin position="960"/>
        <end position="987"/>
    </location>
</feature>
<dbReference type="EMBL" id="BRXU01000014">
    <property type="protein sequence ID" value="GLC55865.1"/>
    <property type="molecule type" value="Genomic_DNA"/>
</dbReference>
<keyword evidence="3" id="KW-0539">Nucleus</keyword>
<feature type="compositionally biased region" description="Gly residues" evidence="4">
    <location>
        <begin position="523"/>
        <end position="533"/>
    </location>
</feature>
<dbReference type="InterPro" id="IPR036134">
    <property type="entry name" value="Crypto/Photolyase_FAD-like_sf"/>
</dbReference>
<dbReference type="InterPro" id="IPR036155">
    <property type="entry name" value="Crypto/Photolyase_N_sf"/>
</dbReference>
<keyword evidence="7" id="KW-1185">Reference proteome</keyword>
<evidence type="ECO:0000256" key="1">
    <source>
        <dbReference type="ARBA" id="ARBA00004123"/>
    </source>
</evidence>
<dbReference type="InterPro" id="IPR014729">
    <property type="entry name" value="Rossmann-like_a/b/a_fold"/>
</dbReference>
<dbReference type="InterPro" id="IPR009061">
    <property type="entry name" value="DNA-bd_dom_put_sf"/>
</dbReference>
<feature type="compositionally biased region" description="Low complexity" evidence="4">
    <location>
        <begin position="153"/>
        <end position="167"/>
    </location>
</feature>
<dbReference type="SUPFAM" id="SSF52425">
    <property type="entry name" value="Cryptochrome/photolyase, N-terminal domain"/>
    <property type="match status" value="1"/>
</dbReference>
<dbReference type="PROSITE" id="PS51645">
    <property type="entry name" value="PHR_CRY_ALPHA_BETA"/>
    <property type="match status" value="1"/>
</dbReference>
<dbReference type="CDD" id="cd21075">
    <property type="entry name" value="DBD_XPA-like"/>
    <property type="match status" value="1"/>
</dbReference>
<name>A0A9W6BQ76_9CHLO</name>
<dbReference type="Pfam" id="PF00875">
    <property type="entry name" value="DNA_photolyase"/>
    <property type="match status" value="1"/>
</dbReference>
<feature type="compositionally biased region" description="Low complexity" evidence="4">
    <location>
        <begin position="259"/>
        <end position="282"/>
    </location>
</feature>
<dbReference type="Pfam" id="PF05181">
    <property type="entry name" value="XPA_C"/>
    <property type="match status" value="1"/>
</dbReference>
<dbReference type="SUPFAM" id="SSF48173">
    <property type="entry name" value="Cryptochrome/photolyase FAD-binding domain"/>
    <property type="match status" value="1"/>
</dbReference>
<evidence type="ECO:0000313" key="6">
    <source>
        <dbReference type="EMBL" id="GLC55865.1"/>
    </source>
</evidence>
<dbReference type="GO" id="GO:0003904">
    <property type="term" value="F:deoxyribodipyrimidine photo-lyase activity"/>
    <property type="evidence" value="ECO:0007669"/>
    <property type="project" value="TreeGrafter"/>
</dbReference>
<feature type="region of interest" description="Disordered" evidence="4">
    <location>
        <begin position="518"/>
        <end position="546"/>
    </location>
</feature>
<comment type="subcellular location">
    <subcellularLocation>
        <location evidence="1">Nucleus</location>
    </subcellularLocation>
</comment>
<dbReference type="Gene3D" id="3.90.530.10">
    <property type="entry name" value="XPA C-terminal domain"/>
    <property type="match status" value="1"/>
</dbReference>
<dbReference type="Pfam" id="PF03441">
    <property type="entry name" value="FAD_binding_7"/>
    <property type="match status" value="1"/>
</dbReference>
<evidence type="ECO:0000256" key="4">
    <source>
        <dbReference type="SAM" id="MobiDB-lite"/>
    </source>
</evidence>
<evidence type="ECO:0000256" key="3">
    <source>
        <dbReference type="ARBA" id="ARBA00023242"/>
    </source>
</evidence>
<feature type="domain" description="Photolyase/cryptochrome alpha/beta" evidence="5">
    <location>
        <begin position="365"/>
        <end position="531"/>
    </location>
</feature>
<gene>
    <name evidence="6" type="primary">PLEST010012</name>
    <name evidence="6" type="ORF">PLESTB_001037500</name>
</gene>
<dbReference type="PANTHER" id="PTHR10211:SF0">
    <property type="entry name" value="DEOXYRIBODIPYRIMIDINE PHOTO-LYASE"/>
    <property type="match status" value="1"/>
</dbReference>
<feature type="region of interest" description="Disordered" evidence="4">
    <location>
        <begin position="662"/>
        <end position="721"/>
    </location>
</feature>
<feature type="compositionally biased region" description="Basic residues" evidence="4">
    <location>
        <begin position="965"/>
        <end position="974"/>
    </location>
</feature>
<dbReference type="InterPro" id="IPR052219">
    <property type="entry name" value="Photolyase_Class-2"/>
</dbReference>
<protein>
    <recommendedName>
        <fullName evidence="5">Photolyase/cryptochrome alpha/beta domain-containing protein</fullName>
    </recommendedName>
</protein>
<feature type="region of interest" description="Disordered" evidence="4">
    <location>
        <begin position="219"/>
        <end position="332"/>
    </location>
</feature>
<dbReference type="InterPro" id="IPR037129">
    <property type="entry name" value="XPA_sf"/>
</dbReference>
<evidence type="ECO:0000256" key="2">
    <source>
        <dbReference type="ARBA" id="ARBA00022833"/>
    </source>
</evidence>
<sequence length="987" mass="101622">MSKLLPKTHAKTVFCLTDKELEALPAVEKRNPRSRNGPPMKLYDKAQLEAAAHRKWGGPEGLAAEQRKREDRRAARAATAASAAAAAVAATAAGGAAAAAAGAGSPGPAAPTGGPTAAALSWLGLPPLVSERIRQVLPLERGCEQPTPTPTTVRSPAAAVAGPARTARVADRGGTGVEAKAEMGGAGAGAYSGLTQLQAPGQRQRQGRGRGDVEMVDLAASTSSGPSSEEEEEEEGVEVEVGEVVSGGVEGAETGRGGAAAAHQLHQQRQQWWQRPLRRQQPPGWPEGQERGEDADDAIIITSSSSSSSDDDDDDGDGDGDDARVGKEGLANAGLRGGRGAAAAAVGDGGGGGCSGVVPAVVAGEYVLYWMKSAVRGHENPALDAARAAAERLRLPLRVAAFVLPSCQPYVNHRRVKFLLEGLRDAQRELRQHGLDLLVHVYGNTPPPPLPDSAAPSCSGGGGGDGDGVLARVDVSGPGWEALLAAARRAALVVTEDMPVDPDAAWLAALVRRLELDRDGDSAGSGGGSGGGSQRFSTEETPAATATAAIAASPPLPRHRPGVWAVDTACIVPMQLVGRAYDKAYAYRSATEGLRRQRLRAVYSPSVAAVASAAATAADAAAAAAGKGGGAAVAAAAAAVTAAAAGGAPRGPLDLFLRTRHSTNRSGAPGQSSNGDGAAATQCDRGTASMSIDEDLRREVASTRGKAGDGDGGGSGGCPLGWPSLDLQRPDLDLGALAASLPGVDCSVGGVAHLVGGSTAGYGRWDAWRRRGGVARYAATRNDAMQRSGTSRMSPYLRWGMVSPFRIAREAAASGGSGAGKFLDELLVWRELSYSFCFHRYRQLHSVAVLPRWAQDSLAAHATDPRVTKTLQQLETGTTGDRFWDAAQRQLAAHGELHNNVRMTWGKALLGWCASPQGALEATLHLNHRYALDGCDPASYGGVLWCFGLFDGPKEAPATPVSGALRRRPTGAHARRLDPSAYAALPP</sequence>
<evidence type="ECO:0000313" key="7">
    <source>
        <dbReference type="Proteomes" id="UP001165080"/>
    </source>
</evidence>
<dbReference type="Gene3D" id="3.40.50.620">
    <property type="entry name" value="HUPs"/>
    <property type="match status" value="1"/>
</dbReference>
<evidence type="ECO:0000259" key="5">
    <source>
        <dbReference type="PROSITE" id="PS51645"/>
    </source>
</evidence>
<dbReference type="Proteomes" id="UP001165080">
    <property type="component" value="Unassembled WGS sequence"/>
</dbReference>
<dbReference type="GO" id="GO:0000719">
    <property type="term" value="P:photoreactive repair"/>
    <property type="evidence" value="ECO:0007669"/>
    <property type="project" value="TreeGrafter"/>
</dbReference>
<accession>A0A9W6BQ76</accession>
<feature type="compositionally biased region" description="Gly residues" evidence="4">
    <location>
        <begin position="248"/>
        <end position="258"/>
    </location>
</feature>
<reference evidence="6 7" key="1">
    <citation type="journal article" date="2023" name="Commun. Biol.">
        <title>Reorganization of the ancestral sex-determining regions during the evolution of trioecy in Pleodorina starrii.</title>
        <authorList>
            <person name="Takahashi K."/>
            <person name="Suzuki S."/>
            <person name="Kawai-Toyooka H."/>
            <person name="Yamamoto K."/>
            <person name="Hamaji T."/>
            <person name="Ootsuki R."/>
            <person name="Yamaguchi H."/>
            <person name="Kawachi M."/>
            <person name="Higashiyama T."/>
            <person name="Nozaki H."/>
        </authorList>
    </citation>
    <scope>NUCLEOTIDE SEQUENCE [LARGE SCALE GENOMIC DNA]</scope>
    <source>
        <strain evidence="6 7">NIES-4479</strain>
    </source>
</reference>
<dbReference type="InterPro" id="IPR022656">
    <property type="entry name" value="XPA_C"/>
</dbReference>
<dbReference type="Gene3D" id="1.10.579.10">
    <property type="entry name" value="DNA Cyclobutane Dipyrimidine Photolyase, subunit A, domain 3"/>
    <property type="match status" value="1"/>
</dbReference>
<comment type="caution">
    <text evidence="6">The sequence shown here is derived from an EMBL/GenBank/DDBJ whole genome shotgun (WGS) entry which is preliminary data.</text>
</comment>
<dbReference type="Gene3D" id="1.25.40.80">
    <property type="match status" value="1"/>
</dbReference>
<feature type="compositionally biased region" description="Gly residues" evidence="4">
    <location>
        <begin position="710"/>
        <end position="719"/>
    </location>
</feature>
<feature type="compositionally biased region" description="Acidic residues" evidence="4">
    <location>
        <begin position="228"/>
        <end position="241"/>
    </location>
</feature>
<dbReference type="SUPFAM" id="SSF46955">
    <property type="entry name" value="Putative DNA-binding domain"/>
    <property type="match status" value="1"/>
</dbReference>
<dbReference type="AlphaFoldDB" id="A0A9W6BQ76"/>
<proteinExistence type="predicted"/>
<feature type="region of interest" description="Disordered" evidence="4">
    <location>
        <begin position="53"/>
        <end position="75"/>
    </location>
</feature>